<dbReference type="PANTHER" id="PTHR31268:SF32">
    <property type="entry name" value="GALACTINOL--SUCROSE GALACTOSYLTRANSFERASE 2-RELATED"/>
    <property type="match status" value="1"/>
</dbReference>
<name>A0A7X0STF4_9BACL</name>
<protein>
    <submittedName>
        <fullName evidence="2">Alpha-galactosidase</fullName>
    </submittedName>
</protein>
<keyword evidence="1" id="KW-0119">Carbohydrate metabolism</keyword>
<gene>
    <name evidence="2" type="ORF">H7C18_33285</name>
</gene>
<dbReference type="AlphaFoldDB" id="A0A7X0STF4"/>
<accession>A0A7X0STF4</accession>
<proteinExistence type="predicted"/>
<keyword evidence="3" id="KW-1185">Reference proteome</keyword>
<dbReference type="InterPro" id="IPR008811">
    <property type="entry name" value="Glycosyl_hydrolases_36"/>
</dbReference>
<dbReference type="SUPFAM" id="SSF51445">
    <property type="entry name" value="(Trans)glycosidases"/>
    <property type="match status" value="1"/>
</dbReference>
<dbReference type="InterPro" id="IPR013785">
    <property type="entry name" value="Aldolase_TIM"/>
</dbReference>
<reference evidence="2 3" key="1">
    <citation type="submission" date="2020-08" db="EMBL/GenBank/DDBJ databases">
        <title>Cohnella phylogeny.</title>
        <authorList>
            <person name="Dunlap C."/>
        </authorList>
    </citation>
    <scope>NUCLEOTIDE SEQUENCE [LARGE SCALE GENOMIC DNA]</scope>
    <source>
        <strain evidence="2 3">CBP 2801</strain>
    </source>
</reference>
<dbReference type="Gene3D" id="3.20.20.70">
    <property type="entry name" value="Aldolase class I"/>
    <property type="match status" value="1"/>
</dbReference>
<evidence type="ECO:0000256" key="1">
    <source>
        <dbReference type="ARBA" id="ARBA00023277"/>
    </source>
</evidence>
<dbReference type="EMBL" id="JACJVO010000056">
    <property type="protein sequence ID" value="MBB6735796.1"/>
    <property type="molecule type" value="Genomic_DNA"/>
</dbReference>
<dbReference type="Pfam" id="PF05691">
    <property type="entry name" value="Raffinose_syn"/>
    <property type="match status" value="3"/>
</dbReference>
<evidence type="ECO:0000313" key="3">
    <source>
        <dbReference type="Proteomes" id="UP000564644"/>
    </source>
</evidence>
<organism evidence="2 3">
    <name type="scientific">Cohnella zeiphila</name>
    <dbReference type="NCBI Taxonomy" id="2761120"/>
    <lineage>
        <taxon>Bacteria</taxon>
        <taxon>Bacillati</taxon>
        <taxon>Bacillota</taxon>
        <taxon>Bacilli</taxon>
        <taxon>Bacillales</taxon>
        <taxon>Paenibacillaceae</taxon>
        <taxon>Cohnella</taxon>
    </lineage>
</organism>
<dbReference type="PANTHER" id="PTHR31268">
    <property type="match status" value="1"/>
</dbReference>
<sequence>MFEFEATGASGIFGPLGVAARLDGEASAVDLAPAGTEHSAGEDGQGTYRQSSFHYRNGDDTVRVRLDLRSYARFALAFVSGEARNENAFGRQKAFAARSGIVVMLRPSEPASGLMANYQHKDWWTRPFFDKDWANLPARTQSVLWKTASGYYHLLPVVGPECRTEAAGAGESAVALHVSSYQSGRTRCETLAFVLSTGEDPYRLVEGNVGAALKELDFPTWPRERKTYPEILDRLGWCSWDAFYHKVNEDDLLAKAEELQKLGLPVGWVMIDDGWSQVEDGELVSFEADPVKFPGGLKRAVSALKDRFGIRHVGVWHTIAGYWGGIRENSGIAHAHRDSLYRVPRGNLIPYPDAGRGFGFWHAWHGFLRRQGVDFVKVDSQSAVLNYLQERRPAGEAAAAAHEALEASVALHFNDTVINCMGMAAENIWHRPKSAVSRSSDDFVPQEKRGFPEHALQNGYNSFYHGAFYWGDWDMFWTQNHDDVQNAVLRSVSGGPVYISDAPGRTDPAKVLPLIYADGTIIRCDAVANPTEDCLLIDPTEAAVPLKLWNTAGGAGVVAAFHIHRDAAPVAGTIGPRDVPGLKGESFVAYEHFSRDCVRMQADERRELRLEEGGYALYTIVPDLGPVTPVGLADKYVSAAAVQSFRMNGHSAEAILREGGEFVFAARTMPRSVHVNGEETAFSQAGEDLFAVDCRGAAGPVRIEIATA</sequence>
<evidence type="ECO:0000313" key="2">
    <source>
        <dbReference type="EMBL" id="MBB6735796.1"/>
    </source>
</evidence>
<dbReference type="InterPro" id="IPR017853">
    <property type="entry name" value="GH"/>
</dbReference>
<dbReference type="Proteomes" id="UP000564644">
    <property type="component" value="Unassembled WGS sequence"/>
</dbReference>
<dbReference type="RefSeq" id="WP_185133443.1">
    <property type="nucleotide sequence ID" value="NZ_JACJVO010000056.1"/>
</dbReference>
<comment type="caution">
    <text evidence="2">The sequence shown here is derived from an EMBL/GenBank/DDBJ whole genome shotgun (WGS) entry which is preliminary data.</text>
</comment>